<gene>
    <name evidence="1" type="ORF">QM481_24675</name>
</gene>
<name>A0ABT6Z9F1_9BACT</name>
<keyword evidence="2" id="KW-1185">Reference proteome</keyword>
<protein>
    <submittedName>
        <fullName evidence="1">Uncharacterized protein</fullName>
    </submittedName>
</protein>
<dbReference type="RefSeq" id="WP_283383774.1">
    <property type="nucleotide sequence ID" value="NZ_JASHIE010000027.1"/>
</dbReference>
<sequence>MEQILSIKNKEIRFRFIEDANCWQTKTIIDGLEIEIEIDMQYHNGHEIDWEHFRNFFTFVNQENRFRSLIKDSKNLVAALGKAFFRDCYDEVFDYKMHFHNSILYNGKTEGQFTENGYSYSLVYIYYAEREDGIHADNYANYLVDIENHFIIGTRRQQF</sequence>
<organism evidence="1 2">
    <name type="scientific">Flectobacillus rivi</name>
    <dbReference type="NCBI Taxonomy" id="2984209"/>
    <lineage>
        <taxon>Bacteria</taxon>
        <taxon>Pseudomonadati</taxon>
        <taxon>Bacteroidota</taxon>
        <taxon>Cytophagia</taxon>
        <taxon>Cytophagales</taxon>
        <taxon>Flectobacillaceae</taxon>
        <taxon>Flectobacillus</taxon>
    </lineage>
</organism>
<evidence type="ECO:0000313" key="1">
    <source>
        <dbReference type="EMBL" id="MDI9877761.1"/>
    </source>
</evidence>
<comment type="caution">
    <text evidence="1">The sequence shown here is derived from an EMBL/GenBank/DDBJ whole genome shotgun (WGS) entry which is preliminary data.</text>
</comment>
<proteinExistence type="predicted"/>
<dbReference type="EMBL" id="JASHIE010000027">
    <property type="protein sequence ID" value="MDI9877761.1"/>
    <property type="molecule type" value="Genomic_DNA"/>
</dbReference>
<accession>A0ABT6Z9F1</accession>
<evidence type="ECO:0000313" key="2">
    <source>
        <dbReference type="Proteomes" id="UP001225761"/>
    </source>
</evidence>
<dbReference type="Proteomes" id="UP001225761">
    <property type="component" value="Unassembled WGS sequence"/>
</dbReference>
<reference evidence="1 2" key="1">
    <citation type="submission" date="2023-05" db="EMBL/GenBank/DDBJ databases">
        <title>Novel species of genus Flectobacillus isolated from stream in China.</title>
        <authorList>
            <person name="Lu H."/>
        </authorList>
    </citation>
    <scope>NUCLEOTIDE SEQUENCE [LARGE SCALE GENOMIC DNA]</scope>
    <source>
        <strain evidence="1 2">LFS242W</strain>
    </source>
</reference>